<organism evidence="1 2">
    <name type="scientific">Trichonephila inaurata madagascariensis</name>
    <dbReference type="NCBI Taxonomy" id="2747483"/>
    <lineage>
        <taxon>Eukaryota</taxon>
        <taxon>Metazoa</taxon>
        <taxon>Ecdysozoa</taxon>
        <taxon>Arthropoda</taxon>
        <taxon>Chelicerata</taxon>
        <taxon>Arachnida</taxon>
        <taxon>Araneae</taxon>
        <taxon>Araneomorphae</taxon>
        <taxon>Entelegynae</taxon>
        <taxon>Araneoidea</taxon>
        <taxon>Nephilidae</taxon>
        <taxon>Trichonephila</taxon>
        <taxon>Trichonephila inaurata</taxon>
    </lineage>
</organism>
<reference evidence="1" key="1">
    <citation type="submission" date="2020-08" db="EMBL/GenBank/DDBJ databases">
        <title>Multicomponent nature underlies the extraordinary mechanical properties of spider dragline silk.</title>
        <authorList>
            <person name="Kono N."/>
            <person name="Nakamura H."/>
            <person name="Mori M."/>
            <person name="Yoshida Y."/>
            <person name="Ohtoshi R."/>
            <person name="Malay A.D."/>
            <person name="Moran D.A.P."/>
            <person name="Tomita M."/>
            <person name="Numata K."/>
            <person name="Arakawa K."/>
        </authorList>
    </citation>
    <scope>NUCLEOTIDE SEQUENCE</scope>
</reference>
<proteinExistence type="predicted"/>
<comment type="caution">
    <text evidence="1">The sequence shown here is derived from an EMBL/GenBank/DDBJ whole genome shotgun (WGS) entry which is preliminary data.</text>
</comment>
<dbReference type="Proteomes" id="UP000886998">
    <property type="component" value="Unassembled WGS sequence"/>
</dbReference>
<accession>A0A8X6WQL0</accession>
<evidence type="ECO:0000313" key="1">
    <source>
        <dbReference type="EMBL" id="GFY37976.1"/>
    </source>
</evidence>
<keyword evidence="2" id="KW-1185">Reference proteome</keyword>
<dbReference type="EMBL" id="BMAV01000575">
    <property type="protein sequence ID" value="GFY37976.1"/>
    <property type="molecule type" value="Genomic_DNA"/>
</dbReference>
<protein>
    <submittedName>
        <fullName evidence="1">Uncharacterized protein</fullName>
    </submittedName>
</protein>
<gene>
    <name evidence="1" type="ORF">TNIN_458371</name>
</gene>
<evidence type="ECO:0000313" key="2">
    <source>
        <dbReference type="Proteomes" id="UP000886998"/>
    </source>
</evidence>
<sequence length="107" mass="11441">MIAQCVEQLGGILACINDDGSDFLLTRDKSEMHSSSVGEVTVALAESRALAATIRSGSLRIFVSRLLLIGKKIPPPSLQFSWAVGWGVLSCQAVRLDDALFSYGAWG</sequence>
<name>A0A8X6WQL0_9ARAC</name>
<dbReference type="AlphaFoldDB" id="A0A8X6WQL0"/>